<feature type="binding site" evidence="4">
    <location>
        <begin position="559"/>
        <end position="566"/>
    </location>
    <ligand>
        <name>GTP</name>
        <dbReference type="ChEBI" id="CHEBI:37565"/>
    </ligand>
</feature>
<sequence>MSFKIFLSGTNQNNALLLRKSPSILARKPFSINQILKYSIKRKEKIIHLVCGSSFTIIVLSTGKLLIWGLPNLQSQNITDSSNFQDDTILFDNDKSSLKSNSRFLNQFIIQNKQFTRKSIQKISAKDFSIILLVENQVFSHVLPMIPQKESSKIKFNKISFDKVTKRKIVNVCAGNQMWIAIDENGDTFSWGENNFGQLGHSDQKERTNPEKIQKISEAKLASIGGNHIMVVTKTNKVYSCGKNKYGQLGLGDFENRNTPELPELPYDIGSIKQVECGNDISILLGEDGRVFLCGKAIHSHYKIKQDQNKFIQCIISQENDILISQVFAGGFDSDYCFFLDNRGKVYSLGSNLYGQLGIGVDDKEISIPQLVSIPEKYIVKSCACGWVHSCFLVSKYEANLIQDTNQNQSQKEKFIDLENIQDTNQNQSQKENFIDLENLGNFAILSDDEIIEILSYLPKHYLGLLASVSKNFLFYSSLDCLWKEIFLGDFLFISKPEQQFIDENLNQENGYKKAYIYHRKYYNILIQKPLLTEKENKLRELSKKTKIKKSEIRCLMLGLDQAGKTTILYELKIGEAISQLTIGK</sequence>
<keyword evidence="7" id="KW-0812">Transmembrane</keyword>
<dbReference type="GO" id="GO:0003924">
    <property type="term" value="F:GTPase activity"/>
    <property type="evidence" value="ECO:0007669"/>
    <property type="project" value="InterPro"/>
</dbReference>
<dbReference type="Pfam" id="PF00415">
    <property type="entry name" value="RCC1"/>
    <property type="match status" value="3"/>
</dbReference>
<dbReference type="PROSITE" id="PS50012">
    <property type="entry name" value="RCC1_3"/>
    <property type="match status" value="3"/>
</dbReference>
<dbReference type="EMBL" id="JAPDFW010000125">
    <property type="protein sequence ID" value="KAJ5067544.1"/>
    <property type="molecule type" value="Genomic_DNA"/>
</dbReference>
<dbReference type="InterPro" id="IPR036047">
    <property type="entry name" value="F-box-like_dom_sf"/>
</dbReference>
<evidence type="ECO:0000313" key="9">
    <source>
        <dbReference type="Proteomes" id="UP001149090"/>
    </source>
</evidence>
<evidence type="ECO:0000256" key="1">
    <source>
        <dbReference type="ARBA" id="ARBA00022737"/>
    </source>
</evidence>
<dbReference type="InterPro" id="IPR027417">
    <property type="entry name" value="P-loop_NTPase"/>
</dbReference>
<keyword evidence="1" id="KW-0677">Repeat</keyword>
<keyword evidence="7" id="KW-0472">Membrane</keyword>
<evidence type="ECO:0000256" key="2">
    <source>
        <dbReference type="ARBA" id="ARBA00022741"/>
    </source>
</evidence>
<dbReference type="InterPro" id="IPR000408">
    <property type="entry name" value="Reg_chr_condens"/>
</dbReference>
<feature type="repeat" description="RCC1" evidence="6">
    <location>
        <begin position="344"/>
        <end position="396"/>
    </location>
</feature>
<dbReference type="InterPro" id="IPR006689">
    <property type="entry name" value="Small_GTPase_ARF/SAR"/>
</dbReference>
<feature type="repeat" description="RCC1" evidence="6">
    <location>
        <begin position="236"/>
        <end position="288"/>
    </location>
</feature>
<keyword evidence="2 4" id="KW-0547">Nucleotide-binding</keyword>
<comment type="caution">
    <text evidence="8">The sequence shown here is derived from an EMBL/GenBank/DDBJ whole genome shotgun (WGS) entry which is preliminary data.</text>
</comment>
<keyword evidence="5" id="KW-0479">Metal-binding</keyword>
<keyword evidence="3 4" id="KW-0342">GTP-binding</keyword>
<protein>
    <submittedName>
        <fullName evidence="8">Regulator of chromosome condensation</fullName>
    </submittedName>
</protein>
<evidence type="ECO:0000313" key="8">
    <source>
        <dbReference type="EMBL" id="KAJ5067544.1"/>
    </source>
</evidence>
<name>A0A9Q0R695_ANAIG</name>
<dbReference type="Pfam" id="PF00025">
    <property type="entry name" value="Arf"/>
    <property type="match status" value="1"/>
</dbReference>
<feature type="transmembrane region" description="Helical" evidence="7">
    <location>
        <begin position="46"/>
        <end position="70"/>
    </location>
</feature>
<dbReference type="PANTHER" id="PTHR22872">
    <property type="entry name" value="BTK-BINDING PROTEIN-RELATED"/>
    <property type="match status" value="1"/>
</dbReference>
<accession>A0A9Q0R695</accession>
<dbReference type="GO" id="GO:0046872">
    <property type="term" value="F:metal ion binding"/>
    <property type="evidence" value="ECO:0007669"/>
    <property type="project" value="UniProtKB-KW"/>
</dbReference>
<keyword evidence="9" id="KW-1185">Reference proteome</keyword>
<dbReference type="Proteomes" id="UP001149090">
    <property type="component" value="Unassembled WGS sequence"/>
</dbReference>
<dbReference type="InterPro" id="IPR051625">
    <property type="entry name" value="Signaling_Regulatory_Domain"/>
</dbReference>
<dbReference type="InterPro" id="IPR009091">
    <property type="entry name" value="RCC1/BLIP-II"/>
</dbReference>
<dbReference type="Gene3D" id="2.130.10.30">
    <property type="entry name" value="Regulator of chromosome condensation 1/beta-lactamase-inhibitor protein II"/>
    <property type="match status" value="2"/>
</dbReference>
<evidence type="ECO:0000256" key="6">
    <source>
        <dbReference type="PROSITE-ProRule" id="PRU00235"/>
    </source>
</evidence>
<reference evidence="8" key="1">
    <citation type="submission" date="2022-10" db="EMBL/GenBank/DDBJ databases">
        <title>Novel sulphate-reducing endosymbionts in the free-living metamonad Anaeramoeba.</title>
        <authorList>
            <person name="Jerlstrom-Hultqvist J."/>
            <person name="Cepicka I."/>
            <person name="Gallot-Lavallee L."/>
            <person name="Salas-Leiva D."/>
            <person name="Curtis B.A."/>
            <person name="Zahonova K."/>
            <person name="Pipaliya S."/>
            <person name="Dacks J."/>
            <person name="Roger A.J."/>
        </authorList>
    </citation>
    <scope>NUCLEOTIDE SEQUENCE</scope>
    <source>
        <strain evidence="8">BMAN</strain>
    </source>
</reference>
<dbReference type="OrthoDB" id="10253607at2759"/>
<organism evidence="8 9">
    <name type="scientific">Anaeramoeba ignava</name>
    <name type="common">Anaerobic marine amoeba</name>
    <dbReference type="NCBI Taxonomy" id="1746090"/>
    <lineage>
        <taxon>Eukaryota</taxon>
        <taxon>Metamonada</taxon>
        <taxon>Anaeramoebidae</taxon>
        <taxon>Anaeramoeba</taxon>
    </lineage>
</organism>
<dbReference type="PRINTS" id="PR00633">
    <property type="entry name" value="RCCNDNSATION"/>
</dbReference>
<feature type="binding site" evidence="5">
    <location>
        <position position="566"/>
    </location>
    <ligand>
        <name>Mg(2+)</name>
        <dbReference type="ChEBI" id="CHEBI:18420"/>
    </ligand>
</feature>
<evidence type="ECO:0000256" key="7">
    <source>
        <dbReference type="SAM" id="Phobius"/>
    </source>
</evidence>
<keyword evidence="7" id="KW-1133">Transmembrane helix</keyword>
<gene>
    <name evidence="8" type="ORF">M0811_02732</name>
</gene>
<dbReference type="SUPFAM" id="SSF50985">
    <property type="entry name" value="RCC1/BLIP-II"/>
    <property type="match status" value="1"/>
</dbReference>
<dbReference type="GO" id="GO:0005525">
    <property type="term" value="F:GTP binding"/>
    <property type="evidence" value="ECO:0007669"/>
    <property type="project" value="UniProtKB-KW"/>
</dbReference>
<proteinExistence type="predicted"/>
<dbReference type="AlphaFoldDB" id="A0A9Q0R695"/>
<evidence type="ECO:0000256" key="5">
    <source>
        <dbReference type="PIRSR" id="PIRSR606689-2"/>
    </source>
</evidence>
<keyword evidence="5" id="KW-0460">Magnesium</keyword>
<evidence type="ECO:0000256" key="4">
    <source>
        <dbReference type="PIRSR" id="PIRSR606689-1"/>
    </source>
</evidence>
<dbReference type="SUPFAM" id="SSF81383">
    <property type="entry name" value="F-box domain"/>
    <property type="match status" value="1"/>
</dbReference>
<dbReference type="Gene3D" id="3.40.50.300">
    <property type="entry name" value="P-loop containing nucleotide triphosphate hydrolases"/>
    <property type="match status" value="1"/>
</dbReference>
<feature type="repeat" description="RCC1" evidence="6">
    <location>
        <begin position="186"/>
        <end position="235"/>
    </location>
</feature>
<evidence type="ECO:0000256" key="3">
    <source>
        <dbReference type="ARBA" id="ARBA00023134"/>
    </source>
</evidence>